<keyword evidence="1" id="KW-0812">Transmembrane</keyword>
<comment type="caution">
    <text evidence="3">The sequence shown here is derived from an EMBL/GenBank/DDBJ whole genome shotgun (WGS) entry which is preliminary data.</text>
</comment>
<dbReference type="Proteomes" id="UP000239388">
    <property type="component" value="Unassembled WGS sequence"/>
</dbReference>
<proteinExistence type="predicted"/>
<dbReference type="OrthoDB" id="288905at2"/>
<evidence type="ECO:0000259" key="2">
    <source>
        <dbReference type="Pfam" id="PF12158"/>
    </source>
</evidence>
<evidence type="ECO:0000313" key="3">
    <source>
        <dbReference type="EMBL" id="PQO36599.1"/>
    </source>
</evidence>
<feature type="transmembrane region" description="Helical" evidence="1">
    <location>
        <begin position="7"/>
        <end position="26"/>
    </location>
</feature>
<dbReference type="InterPro" id="IPR021994">
    <property type="entry name" value="DUF3592"/>
</dbReference>
<organism evidence="3 4">
    <name type="scientific">Blastopirellula marina</name>
    <dbReference type="NCBI Taxonomy" id="124"/>
    <lineage>
        <taxon>Bacteria</taxon>
        <taxon>Pseudomonadati</taxon>
        <taxon>Planctomycetota</taxon>
        <taxon>Planctomycetia</taxon>
        <taxon>Pirellulales</taxon>
        <taxon>Pirellulaceae</taxon>
        <taxon>Blastopirellula</taxon>
    </lineage>
</organism>
<gene>
    <name evidence="3" type="ORF">C5Y98_11425</name>
</gene>
<dbReference type="Pfam" id="PF12158">
    <property type="entry name" value="DUF3592"/>
    <property type="match status" value="1"/>
</dbReference>
<evidence type="ECO:0000256" key="1">
    <source>
        <dbReference type="SAM" id="Phobius"/>
    </source>
</evidence>
<dbReference type="EMBL" id="PUIB01000012">
    <property type="protein sequence ID" value="PQO36599.1"/>
    <property type="molecule type" value="Genomic_DNA"/>
</dbReference>
<dbReference type="AlphaFoldDB" id="A0A2S8FWQ8"/>
<accession>A0A2S8FWQ8</accession>
<feature type="domain" description="DUF3592" evidence="2">
    <location>
        <begin position="42"/>
        <end position="123"/>
    </location>
</feature>
<feature type="transmembrane region" description="Helical" evidence="1">
    <location>
        <begin position="129"/>
        <end position="151"/>
    </location>
</feature>
<name>A0A2S8FWQ8_9BACT</name>
<sequence length="174" mass="19504">MSRVFGTLFVFVFVGFGVCFLGYGIYQVTLAQGTSQWPVVLGKIQKCKLRSHRNEDSTTYACDVAYTYEVNGTAYHGDRIAYGYNGTNNESFHKRVENRLKKSRYVQVHYNPSNPSESVLAAGLFRSTFLPVVFGTAWLAFCGGIASLTVFDGSIKRMPQRLTEVNQYSAKVLH</sequence>
<dbReference type="RefSeq" id="WP_105354296.1">
    <property type="nucleotide sequence ID" value="NZ_PUIB01000012.1"/>
</dbReference>
<protein>
    <recommendedName>
        <fullName evidence="2">DUF3592 domain-containing protein</fullName>
    </recommendedName>
</protein>
<keyword evidence="1" id="KW-1133">Transmembrane helix</keyword>
<reference evidence="3 4" key="1">
    <citation type="submission" date="2018-02" db="EMBL/GenBank/DDBJ databases">
        <title>Comparative genomes isolates from brazilian mangrove.</title>
        <authorList>
            <person name="Araujo J.E."/>
            <person name="Taketani R.G."/>
            <person name="Silva M.C.P."/>
            <person name="Loureco M.V."/>
            <person name="Andreote F.D."/>
        </authorList>
    </citation>
    <scope>NUCLEOTIDE SEQUENCE [LARGE SCALE GENOMIC DNA]</scope>
    <source>
        <strain evidence="3 4">NAP PRIS-MGV</strain>
    </source>
</reference>
<keyword evidence="1" id="KW-0472">Membrane</keyword>
<evidence type="ECO:0000313" key="4">
    <source>
        <dbReference type="Proteomes" id="UP000239388"/>
    </source>
</evidence>